<comment type="caution">
    <text evidence="1">The sequence shown here is derived from an EMBL/GenBank/DDBJ whole genome shotgun (WGS) entry which is preliminary data.</text>
</comment>
<dbReference type="Proteomes" id="UP001186944">
    <property type="component" value="Unassembled WGS sequence"/>
</dbReference>
<name>A0AA89C7H3_PINIB</name>
<gene>
    <name evidence="1" type="ORF">FSP39_015139</name>
</gene>
<evidence type="ECO:0008006" key="3">
    <source>
        <dbReference type="Google" id="ProtNLM"/>
    </source>
</evidence>
<sequence length="64" mass="7248">MVLAADGADTVCDDVDQQACQKLATSMPDLCSDPCLAKFCKRLCGQCRMYFQRQHSMLNQFIRK</sequence>
<accession>A0AA89C7H3</accession>
<dbReference type="AlphaFoldDB" id="A0AA89C7H3"/>
<keyword evidence="2" id="KW-1185">Reference proteome</keyword>
<dbReference type="EMBL" id="VSWD01000007">
    <property type="protein sequence ID" value="KAK3097995.1"/>
    <property type="molecule type" value="Genomic_DNA"/>
</dbReference>
<organism evidence="1 2">
    <name type="scientific">Pinctada imbricata</name>
    <name type="common">Atlantic pearl-oyster</name>
    <name type="synonym">Pinctada martensii</name>
    <dbReference type="NCBI Taxonomy" id="66713"/>
    <lineage>
        <taxon>Eukaryota</taxon>
        <taxon>Metazoa</taxon>
        <taxon>Spiralia</taxon>
        <taxon>Lophotrochozoa</taxon>
        <taxon>Mollusca</taxon>
        <taxon>Bivalvia</taxon>
        <taxon>Autobranchia</taxon>
        <taxon>Pteriomorphia</taxon>
        <taxon>Pterioida</taxon>
        <taxon>Pterioidea</taxon>
        <taxon>Pteriidae</taxon>
        <taxon>Pinctada</taxon>
    </lineage>
</organism>
<evidence type="ECO:0000313" key="2">
    <source>
        <dbReference type="Proteomes" id="UP001186944"/>
    </source>
</evidence>
<reference evidence="1" key="1">
    <citation type="submission" date="2019-08" db="EMBL/GenBank/DDBJ databases">
        <title>The improved chromosome-level genome for the pearl oyster Pinctada fucata martensii using PacBio sequencing and Hi-C.</title>
        <authorList>
            <person name="Zheng Z."/>
        </authorList>
    </citation>
    <scope>NUCLEOTIDE SEQUENCE</scope>
    <source>
        <strain evidence="1">ZZ-2019</strain>
        <tissue evidence="1">Adductor muscle</tissue>
    </source>
</reference>
<evidence type="ECO:0000313" key="1">
    <source>
        <dbReference type="EMBL" id="KAK3097995.1"/>
    </source>
</evidence>
<protein>
    <recommendedName>
        <fullName evidence="3">ShKT domain-containing protein</fullName>
    </recommendedName>
</protein>
<proteinExistence type="predicted"/>